<evidence type="ECO:0000313" key="3">
    <source>
        <dbReference type="Proteomes" id="UP000762676"/>
    </source>
</evidence>
<feature type="compositionally biased region" description="Basic and acidic residues" evidence="1">
    <location>
        <begin position="301"/>
        <end position="321"/>
    </location>
</feature>
<dbReference type="AlphaFoldDB" id="A0AAV4HBS1"/>
<feature type="compositionally biased region" description="Low complexity" evidence="1">
    <location>
        <begin position="156"/>
        <end position="172"/>
    </location>
</feature>
<name>A0AAV4HBS1_9GAST</name>
<sequence>MNRSVQPTYQSTQRSEVMEHEVTRSPAYRTQQASPPPPARPTYRPAEFEVPPPAKYSDNYSSPAPPQSPPQQYSSLDSDANAWLAAQQQKLKNFKEGRDASGRTLQEKNLVNELKFAQNKYYTRRTDTEQEERSVMDQYGRQHQHQQYLNGPVSPPQQYSSSYSSYVESSRSYGDRRPPQQGTNKPPPSPTMQRSLIPPVQSAAPPPAPIPARGSSREFMQRTRSNSSSSSWQQQQQQQRSTLTRQQSDILYDRRDVEHIQPKSYGSTHSTPPLSPRAASPIRTRRENETKQVSKHPHHYHLNDKTDSSTNRLDELERNLEKASTIPQQKSSPPLQPKKAPPTQHSAPPPPKEPVQEDEILPQMKANKVFQESVSTNYTSSFPLDVPLIFIGLLQDSPV</sequence>
<feature type="compositionally biased region" description="Polar residues" evidence="1">
    <location>
        <begin position="1"/>
        <end position="15"/>
    </location>
</feature>
<evidence type="ECO:0000256" key="1">
    <source>
        <dbReference type="SAM" id="MobiDB-lite"/>
    </source>
</evidence>
<organism evidence="2 3">
    <name type="scientific">Elysia marginata</name>
    <dbReference type="NCBI Taxonomy" id="1093978"/>
    <lineage>
        <taxon>Eukaryota</taxon>
        <taxon>Metazoa</taxon>
        <taxon>Spiralia</taxon>
        <taxon>Lophotrochozoa</taxon>
        <taxon>Mollusca</taxon>
        <taxon>Gastropoda</taxon>
        <taxon>Heterobranchia</taxon>
        <taxon>Euthyneura</taxon>
        <taxon>Panpulmonata</taxon>
        <taxon>Sacoglossa</taxon>
        <taxon>Placobranchoidea</taxon>
        <taxon>Plakobranchidae</taxon>
        <taxon>Elysia</taxon>
    </lineage>
</organism>
<accession>A0AAV4HBS1</accession>
<comment type="caution">
    <text evidence="2">The sequence shown here is derived from an EMBL/GenBank/DDBJ whole genome shotgun (WGS) entry which is preliminary data.</text>
</comment>
<feature type="compositionally biased region" description="Basic and acidic residues" evidence="1">
    <location>
        <begin position="124"/>
        <end position="135"/>
    </location>
</feature>
<feature type="region of interest" description="Disordered" evidence="1">
    <location>
        <begin position="94"/>
        <end position="250"/>
    </location>
</feature>
<evidence type="ECO:0000313" key="2">
    <source>
        <dbReference type="EMBL" id="GFR95587.1"/>
    </source>
</evidence>
<reference evidence="2 3" key="1">
    <citation type="journal article" date="2021" name="Elife">
        <title>Chloroplast acquisition without the gene transfer in kleptoplastic sea slugs, Plakobranchus ocellatus.</title>
        <authorList>
            <person name="Maeda T."/>
            <person name="Takahashi S."/>
            <person name="Yoshida T."/>
            <person name="Shimamura S."/>
            <person name="Takaki Y."/>
            <person name="Nagai Y."/>
            <person name="Toyoda A."/>
            <person name="Suzuki Y."/>
            <person name="Arimoto A."/>
            <person name="Ishii H."/>
            <person name="Satoh N."/>
            <person name="Nishiyama T."/>
            <person name="Hasebe M."/>
            <person name="Maruyama T."/>
            <person name="Minagawa J."/>
            <person name="Obokata J."/>
            <person name="Shigenobu S."/>
        </authorList>
    </citation>
    <scope>NUCLEOTIDE SEQUENCE [LARGE SCALE GENOMIC DNA]</scope>
</reference>
<keyword evidence="3" id="KW-1185">Reference proteome</keyword>
<feature type="region of interest" description="Disordered" evidence="1">
    <location>
        <begin position="1"/>
        <end position="80"/>
    </location>
</feature>
<dbReference type="EMBL" id="BMAT01005552">
    <property type="protein sequence ID" value="GFR95587.1"/>
    <property type="molecule type" value="Genomic_DNA"/>
</dbReference>
<protein>
    <submittedName>
        <fullName evidence="2">Tensin-1-like isoform X8</fullName>
    </submittedName>
</protein>
<feature type="region of interest" description="Disordered" evidence="1">
    <location>
        <begin position="262"/>
        <end position="356"/>
    </location>
</feature>
<gene>
    <name evidence="2" type="ORF">ElyMa_002697400</name>
</gene>
<feature type="compositionally biased region" description="Low complexity" evidence="1">
    <location>
        <begin position="222"/>
        <end position="248"/>
    </location>
</feature>
<dbReference type="Proteomes" id="UP000762676">
    <property type="component" value="Unassembled WGS sequence"/>
</dbReference>
<proteinExistence type="predicted"/>